<dbReference type="AlphaFoldDB" id="A0A7S2YSX7"/>
<dbReference type="SUPFAM" id="SSF53335">
    <property type="entry name" value="S-adenosyl-L-methionine-dependent methyltransferases"/>
    <property type="match status" value="1"/>
</dbReference>
<proteinExistence type="predicted"/>
<feature type="domain" description="Methyltransferase type 11" evidence="1">
    <location>
        <begin position="2"/>
        <end position="71"/>
    </location>
</feature>
<dbReference type="InterPro" id="IPR029063">
    <property type="entry name" value="SAM-dependent_MTases_sf"/>
</dbReference>
<dbReference type="Gene3D" id="3.40.50.150">
    <property type="entry name" value="Vaccinia Virus protein VP39"/>
    <property type="match status" value="1"/>
</dbReference>
<organism evidence="2">
    <name type="scientific">Entomoneis paludosa</name>
    <dbReference type="NCBI Taxonomy" id="265537"/>
    <lineage>
        <taxon>Eukaryota</taxon>
        <taxon>Sar</taxon>
        <taxon>Stramenopiles</taxon>
        <taxon>Ochrophyta</taxon>
        <taxon>Bacillariophyta</taxon>
        <taxon>Bacillariophyceae</taxon>
        <taxon>Bacillariophycidae</taxon>
        <taxon>Entomoneidaceae</taxon>
        <taxon>Entomoneis</taxon>
    </lineage>
</organism>
<gene>
    <name evidence="2" type="ORF">APAL1065_LOCUS26487</name>
</gene>
<accession>A0A7S2YSX7</accession>
<dbReference type="InterPro" id="IPR013216">
    <property type="entry name" value="Methyltransf_11"/>
</dbReference>
<sequence>MDIGCGRGISTLWFHLQGLDTLCVEGSHDAVQQSLLPDVASQVVQHDYSRGPWWPEKTYDATWAVEFLEHVGVNYHFNYITTMRKSAMIFATSSRRGGWHHVEVHPDDWWIRKFESYGFIYDDKLTQQIRVLMRTDQSLRHLGGPKWNGAYVRLSLKVFINPVVAALPQHAHLFHQHGCFQSWKAGIVTNRPCQEQNGESALPQSFWPLEIDPKAEEEWGKVLLNSTNLTDLE</sequence>
<name>A0A7S2YSX7_9STRA</name>
<protein>
    <recommendedName>
        <fullName evidence="1">Methyltransferase type 11 domain-containing protein</fullName>
    </recommendedName>
</protein>
<evidence type="ECO:0000259" key="1">
    <source>
        <dbReference type="Pfam" id="PF08241"/>
    </source>
</evidence>
<evidence type="ECO:0000313" key="2">
    <source>
        <dbReference type="EMBL" id="CAD9993662.1"/>
    </source>
</evidence>
<dbReference type="Pfam" id="PF08241">
    <property type="entry name" value="Methyltransf_11"/>
    <property type="match status" value="1"/>
</dbReference>
<reference evidence="2" key="1">
    <citation type="submission" date="2021-01" db="EMBL/GenBank/DDBJ databases">
        <authorList>
            <person name="Corre E."/>
            <person name="Pelletier E."/>
            <person name="Niang G."/>
            <person name="Scheremetjew M."/>
            <person name="Finn R."/>
            <person name="Kale V."/>
            <person name="Holt S."/>
            <person name="Cochrane G."/>
            <person name="Meng A."/>
            <person name="Brown T."/>
            <person name="Cohen L."/>
        </authorList>
    </citation>
    <scope>NUCLEOTIDE SEQUENCE</scope>
    <source>
        <strain evidence="2">CCMP125</strain>
    </source>
</reference>
<dbReference type="EMBL" id="HBHT01039420">
    <property type="protein sequence ID" value="CAD9993662.1"/>
    <property type="molecule type" value="Transcribed_RNA"/>
</dbReference>
<dbReference type="GO" id="GO:0008757">
    <property type="term" value="F:S-adenosylmethionine-dependent methyltransferase activity"/>
    <property type="evidence" value="ECO:0007669"/>
    <property type="project" value="InterPro"/>
</dbReference>